<reference evidence="1 2" key="1">
    <citation type="journal article" date="2020" name="Mol. Biol. Evol.">
        <title>Distinct Expression and Methylation Patterns for Genes with Different Fates following a Single Whole-Genome Duplication in Flowering Plants.</title>
        <authorList>
            <person name="Shi T."/>
            <person name="Rahmani R.S."/>
            <person name="Gugger P.F."/>
            <person name="Wang M."/>
            <person name="Li H."/>
            <person name="Zhang Y."/>
            <person name="Li Z."/>
            <person name="Wang Q."/>
            <person name="Van de Peer Y."/>
            <person name="Marchal K."/>
            <person name="Chen J."/>
        </authorList>
    </citation>
    <scope>NUCLEOTIDE SEQUENCE [LARGE SCALE GENOMIC DNA]</scope>
    <source>
        <tissue evidence="1">Leaf</tissue>
    </source>
</reference>
<evidence type="ECO:0000313" key="2">
    <source>
        <dbReference type="Proteomes" id="UP000607653"/>
    </source>
</evidence>
<protein>
    <submittedName>
        <fullName evidence="1">Uncharacterized protein</fullName>
    </submittedName>
</protein>
<dbReference type="EMBL" id="DUZY01000008">
    <property type="protein sequence ID" value="DAD48674.1"/>
    <property type="molecule type" value="Genomic_DNA"/>
</dbReference>
<proteinExistence type="predicted"/>
<sequence length="47" mass="5134">MFICYGHESIAHQAIDLVDTLYDSDDPSVSGDFIARVTERLSSSALS</sequence>
<comment type="caution">
    <text evidence="1">The sequence shown here is derived from an EMBL/GenBank/DDBJ whole genome shotgun (WGS) entry which is preliminary data.</text>
</comment>
<dbReference type="Proteomes" id="UP000607653">
    <property type="component" value="Unassembled WGS sequence"/>
</dbReference>
<organism evidence="1 2">
    <name type="scientific">Nelumbo nucifera</name>
    <name type="common">Sacred lotus</name>
    <dbReference type="NCBI Taxonomy" id="4432"/>
    <lineage>
        <taxon>Eukaryota</taxon>
        <taxon>Viridiplantae</taxon>
        <taxon>Streptophyta</taxon>
        <taxon>Embryophyta</taxon>
        <taxon>Tracheophyta</taxon>
        <taxon>Spermatophyta</taxon>
        <taxon>Magnoliopsida</taxon>
        <taxon>Proteales</taxon>
        <taxon>Nelumbonaceae</taxon>
        <taxon>Nelumbo</taxon>
    </lineage>
</organism>
<evidence type="ECO:0000313" key="1">
    <source>
        <dbReference type="EMBL" id="DAD48674.1"/>
    </source>
</evidence>
<gene>
    <name evidence="1" type="ORF">HUJ06_018610</name>
</gene>
<keyword evidence="2" id="KW-1185">Reference proteome</keyword>
<accession>A0A822ZRX1</accession>
<name>A0A822ZRX1_NELNU</name>
<dbReference type="AlphaFoldDB" id="A0A822ZRX1"/>